<gene>
    <name evidence="2" type="ORF">BFS30_24235</name>
</gene>
<dbReference type="EMBL" id="CP017141">
    <property type="protein sequence ID" value="AOM79995.1"/>
    <property type="molecule type" value="Genomic_DNA"/>
</dbReference>
<sequence length="151" mass="17118">MKLNQFTDYGLRILMYMSQKPDHLPATTITELADRFGISRNHLVKVVQFLSNNQIIDAQRGRGGGLKLYSSVETYRIGKLVRLLENDEDLINCQSPLCILAGNCGLKSILDGAMEELYKYLDQYTLEDISKPAVSKTLESLFLNIPDQQIF</sequence>
<dbReference type="InterPro" id="IPR036390">
    <property type="entry name" value="WH_DNA-bd_sf"/>
</dbReference>
<protein>
    <recommendedName>
        <fullName evidence="4">Rrf2 family transcriptional regulator</fullName>
    </recommendedName>
</protein>
<dbReference type="KEGG" id="psty:BFS30_24235"/>
<dbReference type="PROSITE" id="PS51197">
    <property type="entry name" value="HTH_RRF2_2"/>
    <property type="match status" value="1"/>
</dbReference>
<dbReference type="PANTHER" id="PTHR33221">
    <property type="entry name" value="WINGED HELIX-TURN-HELIX TRANSCRIPTIONAL REGULATOR, RRF2 FAMILY"/>
    <property type="match status" value="1"/>
</dbReference>
<dbReference type="PANTHER" id="PTHR33221:SF4">
    <property type="entry name" value="HTH-TYPE TRANSCRIPTIONAL REPRESSOR NSRR"/>
    <property type="match status" value="1"/>
</dbReference>
<organism evidence="2 3">
    <name type="scientific">Pedobacter steynii</name>
    <dbReference type="NCBI Taxonomy" id="430522"/>
    <lineage>
        <taxon>Bacteria</taxon>
        <taxon>Pseudomonadati</taxon>
        <taxon>Bacteroidota</taxon>
        <taxon>Sphingobacteriia</taxon>
        <taxon>Sphingobacteriales</taxon>
        <taxon>Sphingobacteriaceae</taxon>
        <taxon>Pedobacter</taxon>
    </lineage>
</organism>
<name>A0A1D7QMV2_9SPHI</name>
<reference evidence="2 3" key="1">
    <citation type="submission" date="2016-08" db="EMBL/GenBank/DDBJ databases">
        <authorList>
            <person name="Seilhamer J.J."/>
        </authorList>
    </citation>
    <scope>NUCLEOTIDE SEQUENCE [LARGE SCALE GENOMIC DNA]</scope>
    <source>
        <strain evidence="2 3">DX4</strain>
    </source>
</reference>
<dbReference type="GO" id="GO:0005829">
    <property type="term" value="C:cytosol"/>
    <property type="evidence" value="ECO:0007669"/>
    <property type="project" value="TreeGrafter"/>
</dbReference>
<dbReference type="SUPFAM" id="SSF46785">
    <property type="entry name" value="Winged helix' DNA-binding domain"/>
    <property type="match status" value="1"/>
</dbReference>
<dbReference type="OrthoDB" id="9795923at2"/>
<evidence type="ECO:0008006" key="4">
    <source>
        <dbReference type="Google" id="ProtNLM"/>
    </source>
</evidence>
<dbReference type="GO" id="GO:0003677">
    <property type="term" value="F:DNA binding"/>
    <property type="evidence" value="ECO:0007669"/>
    <property type="project" value="UniProtKB-KW"/>
</dbReference>
<dbReference type="NCBIfam" id="TIGR00738">
    <property type="entry name" value="rrf2_super"/>
    <property type="match status" value="1"/>
</dbReference>
<dbReference type="InterPro" id="IPR036388">
    <property type="entry name" value="WH-like_DNA-bd_sf"/>
</dbReference>
<proteinExistence type="predicted"/>
<evidence type="ECO:0000313" key="3">
    <source>
        <dbReference type="Proteomes" id="UP000094313"/>
    </source>
</evidence>
<keyword evidence="1" id="KW-0238">DNA-binding</keyword>
<accession>A0A1D7QMV2</accession>
<dbReference type="Pfam" id="PF02082">
    <property type="entry name" value="Rrf2"/>
    <property type="match status" value="1"/>
</dbReference>
<dbReference type="InterPro" id="IPR000944">
    <property type="entry name" value="Tscrpt_reg_Rrf2"/>
</dbReference>
<dbReference type="Gene3D" id="1.10.10.10">
    <property type="entry name" value="Winged helix-like DNA-binding domain superfamily/Winged helix DNA-binding domain"/>
    <property type="match status" value="1"/>
</dbReference>
<evidence type="ECO:0000313" key="2">
    <source>
        <dbReference type="EMBL" id="AOM79995.1"/>
    </source>
</evidence>
<dbReference type="Proteomes" id="UP000094313">
    <property type="component" value="Chromosome"/>
</dbReference>
<dbReference type="GO" id="GO:0003700">
    <property type="term" value="F:DNA-binding transcription factor activity"/>
    <property type="evidence" value="ECO:0007669"/>
    <property type="project" value="TreeGrafter"/>
</dbReference>
<evidence type="ECO:0000256" key="1">
    <source>
        <dbReference type="ARBA" id="ARBA00023125"/>
    </source>
</evidence>
<dbReference type="RefSeq" id="WP_069381657.1">
    <property type="nucleotide sequence ID" value="NZ_CP017141.1"/>
</dbReference>
<keyword evidence="3" id="KW-1185">Reference proteome</keyword>
<dbReference type="AlphaFoldDB" id="A0A1D7QMV2"/>